<organism evidence="2">
    <name type="scientific">viral metagenome</name>
    <dbReference type="NCBI Taxonomy" id="1070528"/>
    <lineage>
        <taxon>unclassified sequences</taxon>
        <taxon>metagenomes</taxon>
        <taxon>organismal metagenomes</taxon>
    </lineage>
</organism>
<keyword evidence="1" id="KW-0472">Membrane</keyword>
<proteinExistence type="predicted"/>
<feature type="transmembrane region" description="Helical" evidence="1">
    <location>
        <begin position="37"/>
        <end position="55"/>
    </location>
</feature>
<keyword evidence="1" id="KW-1133">Transmembrane helix</keyword>
<feature type="transmembrane region" description="Helical" evidence="1">
    <location>
        <begin position="12"/>
        <end position="31"/>
    </location>
</feature>
<feature type="transmembrane region" description="Helical" evidence="1">
    <location>
        <begin position="106"/>
        <end position="124"/>
    </location>
</feature>
<feature type="transmembrane region" description="Helical" evidence="1">
    <location>
        <begin position="82"/>
        <end position="100"/>
    </location>
</feature>
<sequence length="194" mass="21560">MSIGLVNTLSFFSPIIISCSILIFSIFSLAVGKGLFYIYWLLVATFVRIGILWLIPGTNPNPSYANEVCSSGNFLPYDNTTYSLFVIAFTFFYFTVPMYITNNINYLVIIFFITYIVFDILIKITNGCFRSSINIFGDIVGGGGLGALVSALVFSSPISNYLFINELSSNKETCSMPSKQTFKCSVYKNGELIN</sequence>
<name>A0A6C0E1Q9_9ZZZZ</name>
<accession>A0A6C0E1Q9</accession>
<evidence type="ECO:0000313" key="2">
    <source>
        <dbReference type="EMBL" id="QHT23097.1"/>
    </source>
</evidence>
<protein>
    <submittedName>
        <fullName evidence="2">Uncharacterized protein</fullName>
    </submittedName>
</protein>
<evidence type="ECO:0000256" key="1">
    <source>
        <dbReference type="SAM" id="Phobius"/>
    </source>
</evidence>
<dbReference type="AlphaFoldDB" id="A0A6C0E1Q9"/>
<dbReference type="EMBL" id="MN739724">
    <property type="protein sequence ID" value="QHT23097.1"/>
    <property type="molecule type" value="Genomic_DNA"/>
</dbReference>
<reference evidence="2" key="1">
    <citation type="journal article" date="2020" name="Nature">
        <title>Giant virus diversity and host interactions through global metagenomics.</title>
        <authorList>
            <person name="Schulz F."/>
            <person name="Roux S."/>
            <person name="Paez-Espino D."/>
            <person name="Jungbluth S."/>
            <person name="Walsh D.A."/>
            <person name="Denef V.J."/>
            <person name="McMahon K.D."/>
            <person name="Konstantinidis K.T."/>
            <person name="Eloe-Fadrosh E.A."/>
            <person name="Kyrpides N.C."/>
            <person name="Woyke T."/>
        </authorList>
    </citation>
    <scope>NUCLEOTIDE SEQUENCE</scope>
    <source>
        <strain evidence="2">GVMAG-M-3300023179-114</strain>
    </source>
</reference>
<feature type="transmembrane region" description="Helical" evidence="1">
    <location>
        <begin position="136"/>
        <end position="158"/>
    </location>
</feature>
<keyword evidence="1" id="KW-0812">Transmembrane</keyword>